<dbReference type="EMBL" id="CM044708">
    <property type="protein sequence ID" value="KAI5648298.1"/>
    <property type="molecule type" value="Genomic_DNA"/>
</dbReference>
<evidence type="ECO:0000313" key="1">
    <source>
        <dbReference type="EMBL" id="KAI5648298.1"/>
    </source>
</evidence>
<accession>A0ACB9ZLI1</accession>
<dbReference type="Proteomes" id="UP001060085">
    <property type="component" value="Linkage Group LG08"/>
</dbReference>
<proteinExistence type="predicted"/>
<name>A0ACB9ZLI1_CATRO</name>
<keyword evidence="2" id="KW-1185">Reference proteome</keyword>
<protein>
    <submittedName>
        <fullName evidence="1">Uncharacterized protein</fullName>
    </submittedName>
</protein>
<organism evidence="1 2">
    <name type="scientific">Catharanthus roseus</name>
    <name type="common">Madagascar periwinkle</name>
    <name type="synonym">Vinca rosea</name>
    <dbReference type="NCBI Taxonomy" id="4058"/>
    <lineage>
        <taxon>Eukaryota</taxon>
        <taxon>Viridiplantae</taxon>
        <taxon>Streptophyta</taxon>
        <taxon>Embryophyta</taxon>
        <taxon>Tracheophyta</taxon>
        <taxon>Spermatophyta</taxon>
        <taxon>Magnoliopsida</taxon>
        <taxon>eudicotyledons</taxon>
        <taxon>Gunneridae</taxon>
        <taxon>Pentapetalae</taxon>
        <taxon>asterids</taxon>
        <taxon>lamiids</taxon>
        <taxon>Gentianales</taxon>
        <taxon>Apocynaceae</taxon>
        <taxon>Rauvolfioideae</taxon>
        <taxon>Vinceae</taxon>
        <taxon>Catharanthinae</taxon>
        <taxon>Catharanthus</taxon>
    </lineage>
</organism>
<gene>
    <name evidence="1" type="ORF">M9H77_34303</name>
</gene>
<evidence type="ECO:0000313" key="2">
    <source>
        <dbReference type="Proteomes" id="UP001060085"/>
    </source>
</evidence>
<reference evidence="2" key="1">
    <citation type="journal article" date="2023" name="Nat. Plants">
        <title>Single-cell RNA sequencing provides a high-resolution roadmap for understanding the multicellular compartmentation of specialized metabolism.</title>
        <authorList>
            <person name="Sun S."/>
            <person name="Shen X."/>
            <person name="Li Y."/>
            <person name="Li Y."/>
            <person name="Wang S."/>
            <person name="Li R."/>
            <person name="Zhang H."/>
            <person name="Shen G."/>
            <person name="Guo B."/>
            <person name="Wei J."/>
            <person name="Xu J."/>
            <person name="St-Pierre B."/>
            <person name="Chen S."/>
            <person name="Sun C."/>
        </authorList>
    </citation>
    <scope>NUCLEOTIDE SEQUENCE [LARGE SCALE GENOMIC DNA]</scope>
</reference>
<sequence length="104" mass="10761">MSLIIPIKPYKCISSPEMIMSKADNGRSNNPPSLPSGFKPAPEGPKPLFTPPSMPPPLLGVVTRGEVPVGELIVGLPVLPPVLVVGVAVVVPGMVVVAPPLLQQ</sequence>
<comment type="caution">
    <text evidence="1">The sequence shown here is derived from an EMBL/GenBank/DDBJ whole genome shotgun (WGS) entry which is preliminary data.</text>
</comment>